<organism evidence="2 3">
    <name type="scientific">Costertonia aggregata</name>
    <dbReference type="NCBI Taxonomy" id="343403"/>
    <lineage>
        <taxon>Bacteria</taxon>
        <taxon>Pseudomonadati</taxon>
        <taxon>Bacteroidota</taxon>
        <taxon>Flavobacteriia</taxon>
        <taxon>Flavobacteriales</taxon>
        <taxon>Flavobacteriaceae</taxon>
        <taxon>Costertonia</taxon>
    </lineage>
</organism>
<keyword evidence="1" id="KW-0812">Transmembrane</keyword>
<dbReference type="AlphaFoldDB" id="A0A7H9ALF0"/>
<accession>A0A7H9ALF0</accession>
<feature type="transmembrane region" description="Helical" evidence="1">
    <location>
        <begin position="67"/>
        <end position="84"/>
    </location>
</feature>
<proteinExistence type="predicted"/>
<dbReference type="RefSeq" id="WP_179240621.1">
    <property type="nucleotide sequence ID" value="NZ_CP058595.1"/>
</dbReference>
<reference evidence="2 3" key="1">
    <citation type="journal article" date="2006" name="Int. J. Syst. Evol. Microbiol.">
        <title>Costertonia aggregata gen. nov., sp. nov., a mesophilic marine bacterium of the family Flavobacteriaceae, isolated from a mature biofilm.</title>
        <authorList>
            <person name="Kwon K.K."/>
            <person name="Lee Y.K."/>
            <person name="Lee H.K."/>
        </authorList>
    </citation>
    <scope>NUCLEOTIDE SEQUENCE [LARGE SCALE GENOMIC DNA]</scope>
    <source>
        <strain evidence="2 3">KCCM 42265</strain>
    </source>
</reference>
<protein>
    <submittedName>
        <fullName evidence="2">Uncharacterized protein</fullName>
    </submittedName>
</protein>
<evidence type="ECO:0000313" key="2">
    <source>
        <dbReference type="EMBL" id="QLG44286.1"/>
    </source>
</evidence>
<sequence>MELKQQLVFCKQCEKREFNNNTGIVCSLTQRKPDFTESCSGFVIDPKQAQKVAAKSYEVEKENSSNVSIWSILVGVFILIRIVMRFMND</sequence>
<evidence type="ECO:0000313" key="3">
    <source>
        <dbReference type="Proteomes" id="UP000509302"/>
    </source>
</evidence>
<evidence type="ECO:0000256" key="1">
    <source>
        <dbReference type="SAM" id="Phobius"/>
    </source>
</evidence>
<dbReference type="Proteomes" id="UP000509302">
    <property type="component" value="Chromosome"/>
</dbReference>
<dbReference type="EMBL" id="CP058595">
    <property type="protein sequence ID" value="QLG44286.1"/>
    <property type="molecule type" value="Genomic_DNA"/>
</dbReference>
<keyword evidence="3" id="KW-1185">Reference proteome</keyword>
<keyword evidence="1" id="KW-1133">Transmembrane helix</keyword>
<dbReference type="KEGG" id="cagg:HYG79_02645"/>
<keyword evidence="1" id="KW-0472">Membrane</keyword>
<gene>
    <name evidence="2" type="ORF">HYG79_02645</name>
</gene>
<name>A0A7H9ALF0_9FLAO</name>